<dbReference type="InterPro" id="IPR051681">
    <property type="entry name" value="Ser/Thr_Kinases-Pseudokinases"/>
</dbReference>
<evidence type="ECO:0000313" key="7">
    <source>
        <dbReference type="Proteomes" id="UP000266861"/>
    </source>
</evidence>
<evidence type="ECO:0000256" key="1">
    <source>
        <dbReference type="ARBA" id="ARBA00022679"/>
    </source>
</evidence>
<evidence type="ECO:0000313" key="6">
    <source>
        <dbReference type="EMBL" id="RHZ79976.1"/>
    </source>
</evidence>
<dbReference type="STRING" id="1348612.A0A397J1T6"/>
<keyword evidence="1" id="KW-0808">Transferase</keyword>
<dbReference type="SUPFAM" id="SSF56112">
    <property type="entry name" value="Protein kinase-like (PK-like)"/>
    <property type="match status" value="1"/>
</dbReference>
<comment type="caution">
    <text evidence="6">The sequence shown here is derived from an EMBL/GenBank/DDBJ whole genome shotgun (WGS) entry which is preliminary data.</text>
</comment>
<dbReference type="Gene3D" id="1.10.510.10">
    <property type="entry name" value="Transferase(Phosphotransferase) domain 1"/>
    <property type="match status" value="1"/>
</dbReference>
<evidence type="ECO:0000256" key="4">
    <source>
        <dbReference type="ARBA" id="ARBA00022840"/>
    </source>
</evidence>
<protein>
    <recommendedName>
        <fullName evidence="5">Protein kinase domain-containing protein</fullName>
    </recommendedName>
</protein>
<evidence type="ECO:0000256" key="2">
    <source>
        <dbReference type="ARBA" id="ARBA00022741"/>
    </source>
</evidence>
<dbReference type="Proteomes" id="UP000266861">
    <property type="component" value="Unassembled WGS sequence"/>
</dbReference>
<evidence type="ECO:0000256" key="3">
    <source>
        <dbReference type="ARBA" id="ARBA00022777"/>
    </source>
</evidence>
<sequence length="158" mass="18850">MMVFDYLEGGNLRNFLNNNFNNINWKVKLHHFDFRRTYEVDIIHHDFHPGNILLRNFKDSDDLCISDFGLSKLIGKNLQKRNVFGVLYYIAPEVLVIMRCWDARITCRPTFTELHREVAKYYYGYRENLCKNNNEITIQIKEAEEFSKNQTTSTDTKL</sequence>
<dbReference type="GO" id="GO:0004674">
    <property type="term" value="F:protein serine/threonine kinase activity"/>
    <property type="evidence" value="ECO:0007669"/>
    <property type="project" value="TreeGrafter"/>
</dbReference>
<dbReference type="PANTHER" id="PTHR44329">
    <property type="entry name" value="SERINE/THREONINE-PROTEIN KINASE TNNI3K-RELATED"/>
    <property type="match status" value="1"/>
</dbReference>
<proteinExistence type="predicted"/>
<name>A0A397J1T6_9GLOM</name>
<dbReference type="AlphaFoldDB" id="A0A397J1T6"/>
<evidence type="ECO:0000259" key="5">
    <source>
        <dbReference type="PROSITE" id="PS50011"/>
    </source>
</evidence>
<keyword evidence="7" id="KW-1185">Reference proteome</keyword>
<dbReference type="Pfam" id="PF00069">
    <property type="entry name" value="Pkinase"/>
    <property type="match status" value="1"/>
</dbReference>
<reference evidence="6 7" key="1">
    <citation type="submission" date="2018-08" db="EMBL/GenBank/DDBJ databases">
        <title>Genome and evolution of the arbuscular mycorrhizal fungus Diversispora epigaea (formerly Glomus versiforme) and its bacterial endosymbionts.</title>
        <authorList>
            <person name="Sun X."/>
            <person name="Fei Z."/>
            <person name="Harrison M."/>
        </authorList>
    </citation>
    <scope>NUCLEOTIDE SEQUENCE [LARGE SCALE GENOMIC DNA]</scope>
    <source>
        <strain evidence="6 7">IT104</strain>
    </source>
</reference>
<dbReference type="PANTHER" id="PTHR44329:SF288">
    <property type="entry name" value="MITOGEN-ACTIVATED PROTEIN KINASE KINASE KINASE 20"/>
    <property type="match status" value="1"/>
</dbReference>
<gene>
    <name evidence="6" type="ORF">Glove_139g259</name>
</gene>
<dbReference type="OrthoDB" id="4062651at2759"/>
<organism evidence="6 7">
    <name type="scientific">Diversispora epigaea</name>
    <dbReference type="NCBI Taxonomy" id="1348612"/>
    <lineage>
        <taxon>Eukaryota</taxon>
        <taxon>Fungi</taxon>
        <taxon>Fungi incertae sedis</taxon>
        <taxon>Mucoromycota</taxon>
        <taxon>Glomeromycotina</taxon>
        <taxon>Glomeromycetes</taxon>
        <taxon>Diversisporales</taxon>
        <taxon>Diversisporaceae</taxon>
        <taxon>Diversispora</taxon>
    </lineage>
</organism>
<dbReference type="GO" id="GO:0005524">
    <property type="term" value="F:ATP binding"/>
    <property type="evidence" value="ECO:0007669"/>
    <property type="project" value="UniProtKB-KW"/>
</dbReference>
<keyword evidence="2" id="KW-0547">Nucleotide-binding</keyword>
<accession>A0A397J1T6</accession>
<keyword evidence="3" id="KW-0418">Kinase</keyword>
<keyword evidence="4" id="KW-0067">ATP-binding</keyword>
<dbReference type="InterPro" id="IPR011009">
    <property type="entry name" value="Kinase-like_dom_sf"/>
</dbReference>
<dbReference type="InterPro" id="IPR000719">
    <property type="entry name" value="Prot_kinase_dom"/>
</dbReference>
<dbReference type="PROSITE" id="PS50011">
    <property type="entry name" value="PROTEIN_KINASE_DOM"/>
    <property type="match status" value="1"/>
</dbReference>
<feature type="domain" description="Protein kinase" evidence="5">
    <location>
        <begin position="1"/>
        <end position="158"/>
    </location>
</feature>
<dbReference type="EMBL" id="PQFF01000130">
    <property type="protein sequence ID" value="RHZ79976.1"/>
    <property type="molecule type" value="Genomic_DNA"/>
</dbReference>